<comment type="caution">
    <text evidence="1">The sequence shown here is derived from an EMBL/GenBank/DDBJ whole genome shotgun (WGS) entry which is preliminary data.</text>
</comment>
<sequence>MLHCHGDGSATLQKVDDVSDAVERAQALDRQGAHTTGMGDKHAASIPIPVLTQWAAQRGKTFADCMQDDALLKQFLQDPDNRVFRIWKGAL</sequence>
<accession>A0A2A7UWN5</accession>
<protein>
    <submittedName>
        <fullName evidence="1">Uncharacterized protein</fullName>
    </submittedName>
</protein>
<proteinExistence type="predicted"/>
<dbReference type="STRING" id="1219032.GCA_001515545_00389"/>
<name>A0A2A7UWN5_COMTR</name>
<keyword evidence="2" id="KW-1185">Reference proteome</keyword>
<dbReference type="EMBL" id="PDEA01000001">
    <property type="protein sequence ID" value="PEH89759.1"/>
    <property type="molecule type" value="Genomic_DNA"/>
</dbReference>
<dbReference type="Proteomes" id="UP000220246">
    <property type="component" value="Unassembled WGS sequence"/>
</dbReference>
<organism evidence="1 2">
    <name type="scientific">Comamonas terrigena</name>
    <dbReference type="NCBI Taxonomy" id="32013"/>
    <lineage>
        <taxon>Bacteria</taxon>
        <taxon>Pseudomonadati</taxon>
        <taxon>Pseudomonadota</taxon>
        <taxon>Betaproteobacteria</taxon>
        <taxon>Burkholderiales</taxon>
        <taxon>Comamonadaceae</taxon>
        <taxon>Comamonas</taxon>
    </lineage>
</organism>
<reference evidence="2" key="1">
    <citation type="submission" date="2017-09" db="EMBL/GenBank/DDBJ databases">
        <title>FDA dAtabase for Regulatory Grade micrObial Sequences (FDA-ARGOS): Supporting development and validation of Infectious Disease Dx tests.</title>
        <authorList>
            <person name="Minogue T."/>
            <person name="Wolcott M."/>
            <person name="Wasieloski L."/>
            <person name="Aguilar W."/>
            <person name="Moore D."/>
            <person name="Tallon L."/>
            <person name="Sadzewicz L."/>
            <person name="Ott S."/>
            <person name="Zhao X."/>
            <person name="Nagaraj S."/>
            <person name="Vavikolanu K."/>
            <person name="Aluvathingal J."/>
            <person name="Nadendla S."/>
            <person name="Sichtig H."/>
        </authorList>
    </citation>
    <scope>NUCLEOTIDE SEQUENCE [LARGE SCALE GENOMIC DNA]</scope>
    <source>
        <strain evidence="2">FDAARGOS_394</strain>
    </source>
</reference>
<evidence type="ECO:0000313" key="1">
    <source>
        <dbReference type="EMBL" id="PEH89759.1"/>
    </source>
</evidence>
<gene>
    <name evidence="1" type="ORF">CRM82_15150</name>
</gene>
<dbReference type="AlphaFoldDB" id="A0A2A7UWN5"/>
<evidence type="ECO:0000313" key="2">
    <source>
        <dbReference type="Proteomes" id="UP000220246"/>
    </source>
</evidence>